<dbReference type="Pfam" id="PF14244">
    <property type="entry name" value="Retrotran_gag_3"/>
    <property type="match status" value="1"/>
</dbReference>
<feature type="region of interest" description="Disordered" evidence="1">
    <location>
        <begin position="1"/>
        <end position="20"/>
    </location>
</feature>
<evidence type="ECO:0000313" key="3">
    <source>
        <dbReference type="EMBL" id="KYP35154.1"/>
    </source>
</evidence>
<dbReference type="Proteomes" id="UP000075243">
    <property type="component" value="Unassembled WGS sequence"/>
</dbReference>
<evidence type="ECO:0000259" key="2">
    <source>
        <dbReference type="Pfam" id="PF14244"/>
    </source>
</evidence>
<dbReference type="OMA" id="EDQTRIP"/>
<dbReference type="PANTHER" id="PTHR37610:SF81">
    <property type="entry name" value="RETROTRANSPOSON COPIA-LIKE N-TERMINAL DOMAIN-CONTAINING PROTEIN"/>
    <property type="match status" value="1"/>
</dbReference>
<dbReference type="PANTHER" id="PTHR37610">
    <property type="entry name" value="CCHC-TYPE DOMAIN-CONTAINING PROTEIN"/>
    <property type="match status" value="1"/>
</dbReference>
<proteinExistence type="predicted"/>
<protein>
    <recommendedName>
        <fullName evidence="2">Retrotransposon Copia-like N-terminal domain-containing protein</fullName>
    </recommendedName>
</protein>
<feature type="domain" description="Retrotransposon Copia-like N-terminal" evidence="2">
    <location>
        <begin position="22"/>
        <end position="64"/>
    </location>
</feature>
<evidence type="ECO:0000313" key="4">
    <source>
        <dbReference type="Proteomes" id="UP000075243"/>
    </source>
</evidence>
<reference evidence="3" key="1">
    <citation type="journal article" date="2012" name="Nat. Biotechnol.">
        <title>Draft genome sequence of pigeonpea (Cajanus cajan), an orphan legume crop of resource-poor farmers.</title>
        <authorList>
            <person name="Varshney R.K."/>
            <person name="Chen W."/>
            <person name="Li Y."/>
            <person name="Bharti A.K."/>
            <person name="Saxena R.K."/>
            <person name="Schlueter J.A."/>
            <person name="Donoghue M.T."/>
            <person name="Azam S."/>
            <person name="Fan G."/>
            <person name="Whaley A.M."/>
            <person name="Farmer A.D."/>
            <person name="Sheridan J."/>
            <person name="Iwata A."/>
            <person name="Tuteja R."/>
            <person name="Penmetsa R.V."/>
            <person name="Wu W."/>
            <person name="Upadhyaya H.D."/>
            <person name="Yang S.P."/>
            <person name="Shah T."/>
            <person name="Saxena K.B."/>
            <person name="Michael T."/>
            <person name="McCombie W.R."/>
            <person name="Yang B."/>
            <person name="Zhang G."/>
            <person name="Yang H."/>
            <person name="Wang J."/>
            <person name="Spillane C."/>
            <person name="Cook D.R."/>
            <person name="May G.D."/>
            <person name="Xu X."/>
            <person name="Jackson S.A."/>
        </authorList>
    </citation>
    <scope>NUCLEOTIDE SEQUENCE [LARGE SCALE GENOMIC DNA]</scope>
</reference>
<dbReference type="EMBL" id="KQ484435">
    <property type="protein sequence ID" value="KYP35154.1"/>
    <property type="molecule type" value="Genomic_DNA"/>
</dbReference>
<keyword evidence="4" id="KW-1185">Reference proteome</keyword>
<dbReference type="AlphaFoldDB" id="A0A151QXW6"/>
<dbReference type="Gramene" id="C.cajan_40088.t">
    <property type="protein sequence ID" value="C.cajan_40088.t.cds1"/>
    <property type="gene ID" value="C.cajan_40088"/>
</dbReference>
<name>A0A151QXW6_CAJCA</name>
<organism evidence="3 4">
    <name type="scientific">Cajanus cajan</name>
    <name type="common">Pigeon pea</name>
    <name type="synonym">Cajanus indicus</name>
    <dbReference type="NCBI Taxonomy" id="3821"/>
    <lineage>
        <taxon>Eukaryota</taxon>
        <taxon>Viridiplantae</taxon>
        <taxon>Streptophyta</taxon>
        <taxon>Embryophyta</taxon>
        <taxon>Tracheophyta</taxon>
        <taxon>Spermatophyta</taxon>
        <taxon>Magnoliopsida</taxon>
        <taxon>eudicotyledons</taxon>
        <taxon>Gunneridae</taxon>
        <taxon>Pentapetalae</taxon>
        <taxon>rosids</taxon>
        <taxon>fabids</taxon>
        <taxon>Fabales</taxon>
        <taxon>Fabaceae</taxon>
        <taxon>Papilionoideae</taxon>
        <taxon>50 kb inversion clade</taxon>
        <taxon>NPAAA clade</taxon>
        <taxon>indigoferoid/millettioid clade</taxon>
        <taxon>Phaseoleae</taxon>
        <taxon>Cajanus</taxon>
    </lineage>
</organism>
<sequence>MTAQTKDPSQDPKQPSFSTPFRWTGLVLTSQPLDHKNYTTWSRAMHVALSMKNKLSFIDGSLPKLVATDSTFAAWNRRNNVVIS</sequence>
<gene>
    <name evidence="3" type="ORF">KK1_043824</name>
</gene>
<accession>A0A151QXW6</accession>
<evidence type="ECO:0000256" key="1">
    <source>
        <dbReference type="SAM" id="MobiDB-lite"/>
    </source>
</evidence>
<dbReference type="InterPro" id="IPR029472">
    <property type="entry name" value="Copia-like_N"/>
</dbReference>